<dbReference type="GO" id="GO:0008483">
    <property type="term" value="F:transaminase activity"/>
    <property type="evidence" value="ECO:0007669"/>
    <property type="project" value="UniProtKB-KW"/>
</dbReference>
<comment type="caution">
    <text evidence="6">The sequence shown here is derived from an EMBL/GenBank/DDBJ whole genome shotgun (WGS) entry which is preliminary data.</text>
</comment>
<evidence type="ECO:0000256" key="4">
    <source>
        <dbReference type="RuleBase" id="RU004504"/>
    </source>
</evidence>
<keyword evidence="6" id="KW-0032">Aminotransferase</keyword>
<evidence type="ECO:0000313" key="6">
    <source>
        <dbReference type="EMBL" id="PYB86316.1"/>
    </source>
</evidence>
<dbReference type="SUPFAM" id="SSF53383">
    <property type="entry name" value="PLP-dependent transferases"/>
    <property type="match status" value="1"/>
</dbReference>
<dbReference type="Gene3D" id="3.40.640.10">
    <property type="entry name" value="Type I PLP-dependent aspartate aminotransferase-like (Major domain)"/>
    <property type="match status" value="1"/>
</dbReference>
<dbReference type="EMBL" id="QJRO01000001">
    <property type="protein sequence ID" value="PYB86316.1"/>
    <property type="molecule type" value="Genomic_DNA"/>
</dbReference>
<name>A0A2V4JAY8_9PSED</name>
<dbReference type="PANTHER" id="PTHR43586">
    <property type="entry name" value="CYSTEINE DESULFURASE"/>
    <property type="match status" value="1"/>
</dbReference>
<dbReference type="PROSITE" id="PS00595">
    <property type="entry name" value="AA_TRANSFER_CLASS_5"/>
    <property type="match status" value="1"/>
</dbReference>
<protein>
    <submittedName>
        <fullName evidence="6">Class V aminotransferase</fullName>
    </submittedName>
</protein>
<keyword evidence="2" id="KW-0663">Pyridoxal phosphate</keyword>
<proteinExistence type="inferred from homology"/>
<evidence type="ECO:0000313" key="7">
    <source>
        <dbReference type="Proteomes" id="UP000247620"/>
    </source>
</evidence>
<evidence type="ECO:0000256" key="1">
    <source>
        <dbReference type="ARBA" id="ARBA00001933"/>
    </source>
</evidence>
<sequence length="397" mass="43715">MCCACVWYWRRVSTTWVARPRRVRMIHFNTAGAGLLSARAVEAMQGFLQRERDQGGYEAELASAQVLEHEVYHNIARLVGAQPGDIALFDSATKAWVTALDALDWHVGDRVLITPYEYAGNLIALEHVRQRHGVVIDVIPLLENGDLDLAWLAEHLRDDVKLVSIVHVPSCCGIVNDVEAVGRLLRGHPCVFFVDACQSLGMLPIDVQAIGCDVLTAAGRKFLCGPRGTGFAYLSETFRTVARPRFTDLHRATFSVANGVSLDQQDARCFEYAERNSAALVGLNIAVQERLAGGYVDDCAAYRFLVQALEGNAQLRLIAPGARQRGIVSFFHAGVPAPEVVSRLRFNGINCWAGYAAHTPYFMSDRGGPRFVRVSLGSASTVSQAEQFVHLLRNIHQ</sequence>
<evidence type="ECO:0000256" key="2">
    <source>
        <dbReference type="ARBA" id="ARBA00022898"/>
    </source>
</evidence>
<accession>A0A2V4JAY8</accession>
<evidence type="ECO:0000259" key="5">
    <source>
        <dbReference type="Pfam" id="PF00266"/>
    </source>
</evidence>
<feature type="domain" description="Aminotransferase class V" evidence="5">
    <location>
        <begin position="30"/>
        <end position="388"/>
    </location>
</feature>
<evidence type="ECO:0000256" key="3">
    <source>
        <dbReference type="RuleBase" id="RU004075"/>
    </source>
</evidence>
<dbReference type="InterPro" id="IPR000192">
    <property type="entry name" value="Aminotrans_V_dom"/>
</dbReference>
<dbReference type="InterPro" id="IPR020578">
    <property type="entry name" value="Aminotrans_V_PyrdxlP_BS"/>
</dbReference>
<reference evidence="6 7" key="1">
    <citation type="submission" date="2018-06" db="EMBL/GenBank/DDBJ databases">
        <title>Pseudomonas diversity within urban Lake Michigan freshwaters.</title>
        <authorList>
            <person name="Batrich M."/>
            <person name="Hatzopoulos T."/>
            <person name="Putonti C."/>
        </authorList>
    </citation>
    <scope>NUCLEOTIDE SEQUENCE [LARGE SCALE GENOMIC DNA]</scope>
    <source>
        <strain evidence="6 7">LBp-160603</strain>
    </source>
</reference>
<gene>
    <name evidence="6" type="ORF">DMX07_00590</name>
</gene>
<dbReference type="InterPro" id="IPR015421">
    <property type="entry name" value="PyrdxlP-dep_Trfase_major"/>
</dbReference>
<dbReference type="InterPro" id="IPR015424">
    <property type="entry name" value="PyrdxlP-dep_Trfase"/>
</dbReference>
<dbReference type="InterPro" id="IPR015422">
    <property type="entry name" value="PyrdxlP-dep_Trfase_small"/>
</dbReference>
<dbReference type="PANTHER" id="PTHR43586:SF24">
    <property type="entry name" value="BLR4730 PROTEIN"/>
    <property type="match status" value="1"/>
</dbReference>
<comment type="cofactor">
    <cofactor evidence="1 4">
        <name>pyridoxal 5'-phosphate</name>
        <dbReference type="ChEBI" id="CHEBI:597326"/>
    </cofactor>
</comment>
<dbReference type="Proteomes" id="UP000247620">
    <property type="component" value="Unassembled WGS sequence"/>
</dbReference>
<dbReference type="Gene3D" id="3.90.1150.10">
    <property type="entry name" value="Aspartate Aminotransferase, domain 1"/>
    <property type="match status" value="1"/>
</dbReference>
<comment type="similarity">
    <text evidence="3">Belongs to the class-V pyridoxal-phosphate-dependent aminotransferase family.</text>
</comment>
<dbReference type="Pfam" id="PF00266">
    <property type="entry name" value="Aminotran_5"/>
    <property type="match status" value="1"/>
</dbReference>
<organism evidence="6 7">
    <name type="scientific">Pseudomonas soli</name>
    <dbReference type="NCBI Taxonomy" id="1306993"/>
    <lineage>
        <taxon>Bacteria</taxon>
        <taxon>Pseudomonadati</taxon>
        <taxon>Pseudomonadota</taxon>
        <taxon>Gammaproteobacteria</taxon>
        <taxon>Pseudomonadales</taxon>
        <taxon>Pseudomonadaceae</taxon>
        <taxon>Pseudomonas</taxon>
    </lineage>
</organism>
<keyword evidence="6" id="KW-0808">Transferase</keyword>
<dbReference type="AlphaFoldDB" id="A0A2V4JAY8"/>